<accession>A0ABP9SQN4</accession>
<evidence type="ECO:0000259" key="6">
    <source>
        <dbReference type="PROSITE" id="PS51755"/>
    </source>
</evidence>
<evidence type="ECO:0000313" key="7">
    <source>
        <dbReference type="EMBL" id="GAA5199660.1"/>
    </source>
</evidence>
<comment type="caution">
    <text evidence="7">The sequence shown here is derived from an EMBL/GenBank/DDBJ whole genome shotgun (WGS) entry which is preliminary data.</text>
</comment>
<dbReference type="InterPro" id="IPR011990">
    <property type="entry name" value="TPR-like_helical_dom_sf"/>
</dbReference>
<dbReference type="InterPro" id="IPR036388">
    <property type="entry name" value="WH-like_DNA-bd_sf"/>
</dbReference>
<dbReference type="SUPFAM" id="SSF48452">
    <property type="entry name" value="TPR-like"/>
    <property type="match status" value="1"/>
</dbReference>
<keyword evidence="4 5" id="KW-0238">DNA-binding</keyword>
<organism evidence="7 8">
    <name type="scientific">Rugosimonospora acidiphila</name>
    <dbReference type="NCBI Taxonomy" id="556531"/>
    <lineage>
        <taxon>Bacteria</taxon>
        <taxon>Bacillati</taxon>
        <taxon>Actinomycetota</taxon>
        <taxon>Actinomycetes</taxon>
        <taxon>Micromonosporales</taxon>
        <taxon>Micromonosporaceae</taxon>
        <taxon>Rugosimonospora</taxon>
    </lineage>
</organism>
<keyword evidence="8" id="KW-1185">Reference proteome</keyword>
<dbReference type="InterPro" id="IPR016032">
    <property type="entry name" value="Sig_transdc_resp-reg_C-effctor"/>
</dbReference>
<proteinExistence type="inferred from homology"/>
<dbReference type="InterPro" id="IPR027417">
    <property type="entry name" value="P-loop_NTPase"/>
</dbReference>
<dbReference type="SMART" id="SM01043">
    <property type="entry name" value="BTAD"/>
    <property type="match status" value="1"/>
</dbReference>
<reference evidence="8" key="1">
    <citation type="journal article" date="2019" name="Int. J. Syst. Evol. Microbiol.">
        <title>The Global Catalogue of Microorganisms (GCM) 10K type strain sequencing project: providing services to taxonomists for standard genome sequencing and annotation.</title>
        <authorList>
            <consortium name="The Broad Institute Genomics Platform"/>
            <consortium name="The Broad Institute Genome Sequencing Center for Infectious Disease"/>
            <person name="Wu L."/>
            <person name="Ma J."/>
        </authorList>
    </citation>
    <scope>NUCLEOTIDE SEQUENCE [LARGE SCALE GENOMIC DNA]</scope>
    <source>
        <strain evidence="8">JCM 18304</strain>
    </source>
</reference>
<evidence type="ECO:0000256" key="1">
    <source>
        <dbReference type="ARBA" id="ARBA00005820"/>
    </source>
</evidence>
<dbReference type="InterPro" id="IPR041664">
    <property type="entry name" value="AAA_16"/>
</dbReference>
<dbReference type="SUPFAM" id="SSF46894">
    <property type="entry name" value="C-terminal effector domain of the bipartite response regulators"/>
    <property type="match status" value="1"/>
</dbReference>
<gene>
    <name evidence="7" type="ORF">GCM10023322_75820</name>
</gene>
<dbReference type="PANTHER" id="PTHR16305:SF28">
    <property type="entry name" value="GUANYLATE CYCLASE DOMAIN-CONTAINING PROTEIN"/>
    <property type="match status" value="1"/>
</dbReference>
<evidence type="ECO:0000256" key="4">
    <source>
        <dbReference type="ARBA" id="ARBA00023125"/>
    </source>
</evidence>
<evidence type="ECO:0000256" key="3">
    <source>
        <dbReference type="ARBA" id="ARBA00022840"/>
    </source>
</evidence>
<evidence type="ECO:0000256" key="5">
    <source>
        <dbReference type="PROSITE-ProRule" id="PRU01091"/>
    </source>
</evidence>
<dbReference type="Gene3D" id="1.10.10.10">
    <property type="entry name" value="Winged helix-like DNA-binding domain superfamily/Winged helix DNA-binding domain"/>
    <property type="match status" value="1"/>
</dbReference>
<dbReference type="Proteomes" id="UP001501570">
    <property type="component" value="Unassembled WGS sequence"/>
</dbReference>
<keyword evidence="3" id="KW-0067">ATP-binding</keyword>
<dbReference type="InterPro" id="IPR005158">
    <property type="entry name" value="BTAD"/>
</dbReference>
<dbReference type="SUPFAM" id="SSF52540">
    <property type="entry name" value="P-loop containing nucleoside triphosphate hydrolases"/>
    <property type="match status" value="1"/>
</dbReference>
<keyword evidence="2" id="KW-0547">Nucleotide-binding</keyword>
<dbReference type="InterPro" id="IPR001867">
    <property type="entry name" value="OmpR/PhoB-type_DNA-bd"/>
</dbReference>
<dbReference type="EMBL" id="BAABJQ010000038">
    <property type="protein sequence ID" value="GAA5199660.1"/>
    <property type="molecule type" value="Genomic_DNA"/>
</dbReference>
<evidence type="ECO:0000256" key="2">
    <source>
        <dbReference type="ARBA" id="ARBA00022741"/>
    </source>
</evidence>
<dbReference type="Gene3D" id="1.25.40.10">
    <property type="entry name" value="Tetratricopeptide repeat domain"/>
    <property type="match status" value="1"/>
</dbReference>
<feature type="DNA-binding region" description="OmpR/PhoB-type" evidence="5">
    <location>
        <begin position="1"/>
        <end position="99"/>
    </location>
</feature>
<dbReference type="PROSITE" id="PS51755">
    <property type="entry name" value="OMPR_PHOB"/>
    <property type="match status" value="1"/>
</dbReference>
<dbReference type="Pfam" id="PF03704">
    <property type="entry name" value="BTAD"/>
    <property type="match status" value="1"/>
</dbReference>
<name>A0ABP9SQN4_9ACTN</name>
<evidence type="ECO:0000313" key="8">
    <source>
        <dbReference type="Proteomes" id="UP001501570"/>
    </source>
</evidence>
<comment type="similarity">
    <text evidence="1">Belongs to the AfsR/DnrI/RedD regulatory family.</text>
</comment>
<sequence length="1023" mass="109204">MLLRVDILGRLRLQHDGVVVDTGPRQQTFLLAVLVARAGRPISTDELIDVLWEGDVPPSALNIVQKYVGAVRRLLEPSLLARETGSYLQRRGNSYLFDAPVMTVDLTEFRDLVHRARELAGEPSLNLYAQALGLWRGPVGQGLPAGPRATFLFGALDEEFFSACTRAADLAVALGEPDRLLAPLRLAAAMKPLHEPIHAALVSLLAAAGRGAEADAAYDDIRARLADDFGLDPGPVLQAAHHVRAEPAAADRPAGGGLIGRAGELAVLRRAVQSALAGGTGLVLVEGEPGVGKTRLVDEAVGNAGGEGALVVWGHCLEGSGAPAMWPWIRAVDAVLGALPPAVRREWLDGELGRLVVSADGAQTTPSLSDFGRQFRLFEAAVNVLREVAAKQPVLLVIDDLQWADLASLQLFGHLAARLPDGVALIGTLRDRAPVPDAQLLRMLAAVSRVPGHRRIRLGPLPAADVAELVRREIGSDLGGDVTIGIHARTAGNPFFVQELVRLLAVGEAVTAVPSTVRDVVHDRVSRLDDDARDLLQAAAVIGGDVDFNLLCRVTATDGQTLLERIEPAEQLGLLRPAQGHSLVVQFSHDLARESVVTALSPHRKIQLHLRIADALAATDTRVESVAERLAHHLWAAGPLADPARTADALIRAGWQAASKSAFDAAAQHLHSAAQVARTAGQAELELAALSLLTAVVRRSGYAESTNDLLERAEHLARELGQAEVAVNFLISRFALSCQGLQLDRAGRLARQFLAQTTVSADPTMRAYGLHMWAIYQWSIGNLGEAYDYQRRSDRTLLEDIDGYTHYSLHRELHLIMAGLRAKIFALHGDLDAARTVLDTMEAAGDDPYTITLWAGFASTLAALAGDPDWALRTAERGIAEDAGFSFRFFGAFARVNRCWARAVTGHDAAAAATEAEAVLTTHLLDPPVTGLAAWSGLIAEMWLAAGRPDLAATALDRAEHALDTHGERYAEGLLLLLRARLLAAGGAPADEVRAAAERARALSDARGAHLFARRAEALISGA</sequence>
<dbReference type="RefSeq" id="WP_345638072.1">
    <property type="nucleotide sequence ID" value="NZ_BAABJQ010000038.1"/>
</dbReference>
<feature type="domain" description="OmpR/PhoB-type" evidence="6">
    <location>
        <begin position="1"/>
        <end position="99"/>
    </location>
</feature>
<dbReference type="Pfam" id="PF13191">
    <property type="entry name" value="AAA_16"/>
    <property type="match status" value="1"/>
</dbReference>
<dbReference type="PANTHER" id="PTHR16305">
    <property type="entry name" value="TESTICULAR SOLUBLE ADENYLYL CYCLASE"/>
    <property type="match status" value="1"/>
</dbReference>
<dbReference type="SMART" id="SM00862">
    <property type="entry name" value="Trans_reg_C"/>
    <property type="match status" value="1"/>
</dbReference>
<protein>
    <recommendedName>
        <fullName evidence="6">OmpR/PhoB-type domain-containing protein</fullName>
    </recommendedName>
</protein>